<evidence type="ECO:0000313" key="2">
    <source>
        <dbReference type="EMBL" id="KAJ7780679.1"/>
    </source>
</evidence>
<reference evidence="2" key="1">
    <citation type="submission" date="2023-03" db="EMBL/GenBank/DDBJ databases">
        <title>Massive genome expansion in bonnet fungi (Mycena s.s.) driven by repeated elements and novel gene families across ecological guilds.</title>
        <authorList>
            <consortium name="Lawrence Berkeley National Laboratory"/>
            <person name="Harder C.B."/>
            <person name="Miyauchi S."/>
            <person name="Viragh M."/>
            <person name="Kuo A."/>
            <person name="Thoen E."/>
            <person name="Andreopoulos B."/>
            <person name="Lu D."/>
            <person name="Skrede I."/>
            <person name="Drula E."/>
            <person name="Henrissat B."/>
            <person name="Morin E."/>
            <person name="Kohler A."/>
            <person name="Barry K."/>
            <person name="LaButti K."/>
            <person name="Morin E."/>
            <person name="Salamov A."/>
            <person name="Lipzen A."/>
            <person name="Mereny Z."/>
            <person name="Hegedus B."/>
            <person name="Baldrian P."/>
            <person name="Stursova M."/>
            <person name="Weitz H."/>
            <person name="Taylor A."/>
            <person name="Grigoriev I.V."/>
            <person name="Nagy L.G."/>
            <person name="Martin F."/>
            <person name="Kauserud H."/>
        </authorList>
    </citation>
    <scope>NUCLEOTIDE SEQUENCE</scope>
    <source>
        <strain evidence="2">CBHHK188m</strain>
    </source>
</reference>
<dbReference type="EMBL" id="JARJLG010000005">
    <property type="protein sequence ID" value="KAJ7780679.1"/>
    <property type="molecule type" value="Genomic_DNA"/>
</dbReference>
<sequence length="202" mass="21762">MDTSPMKPSPMKPVPDSIRTNISWDDMIPETDDPKHDSRYWCLPPVQEDLSVQRTGSGKAMHLVTQGHQCRIYCNVSVAKAMAAGHPAGVFHGHESSNSACPVSILKTYLRQVKREAQPASPSLSSASLMSYSTTSSARPTGPAPPANFFALWKGGKIYANEAKAKAAFINAAREGDERTLLATADYDAAYAYLLGIGAAEF</sequence>
<evidence type="ECO:0000313" key="3">
    <source>
        <dbReference type="Proteomes" id="UP001215280"/>
    </source>
</evidence>
<dbReference type="AlphaFoldDB" id="A0AAD7K8L3"/>
<proteinExistence type="predicted"/>
<accession>A0AAD7K8L3</accession>
<feature type="region of interest" description="Disordered" evidence="1">
    <location>
        <begin position="1"/>
        <end position="36"/>
    </location>
</feature>
<gene>
    <name evidence="2" type="ORF">DFH07DRAFT_949907</name>
</gene>
<name>A0AAD7K8L3_9AGAR</name>
<evidence type="ECO:0000256" key="1">
    <source>
        <dbReference type="SAM" id="MobiDB-lite"/>
    </source>
</evidence>
<protein>
    <submittedName>
        <fullName evidence="2">Uncharacterized protein</fullName>
    </submittedName>
</protein>
<keyword evidence="3" id="KW-1185">Reference proteome</keyword>
<comment type="caution">
    <text evidence="2">The sequence shown here is derived from an EMBL/GenBank/DDBJ whole genome shotgun (WGS) entry which is preliminary data.</text>
</comment>
<dbReference type="Proteomes" id="UP001215280">
    <property type="component" value="Unassembled WGS sequence"/>
</dbReference>
<organism evidence="2 3">
    <name type="scientific">Mycena maculata</name>
    <dbReference type="NCBI Taxonomy" id="230809"/>
    <lineage>
        <taxon>Eukaryota</taxon>
        <taxon>Fungi</taxon>
        <taxon>Dikarya</taxon>
        <taxon>Basidiomycota</taxon>
        <taxon>Agaricomycotina</taxon>
        <taxon>Agaricomycetes</taxon>
        <taxon>Agaricomycetidae</taxon>
        <taxon>Agaricales</taxon>
        <taxon>Marasmiineae</taxon>
        <taxon>Mycenaceae</taxon>
        <taxon>Mycena</taxon>
    </lineage>
</organism>